<sequence length="256" mass="28949">MFLSRLILLILLQQSFIARTISQIVGDSAKIPQISQTPQSICSYRITCDIKMKRDDMDQVSPLCTALASSNNTEAFDVATVDVVADFYIAKTLHYRKCFYKVDLLSDENKKTTYNTDLEDSIKHLQNRKYDLSKTLLTIDINAYSFKVKVSDNKQFQTHTYGELCSHKMSKHRHMCTDTLEQFFNKAKLAFQYKMLGIYVVYLDSDDVGGKCGCSDEQNSKNYPILKVMAKALDGAFTSGVLNNCNSFGKPQPGDS</sequence>
<feature type="chain" id="PRO_5023128176" evidence="1">
    <location>
        <begin position="23"/>
        <end position="256"/>
    </location>
</feature>
<dbReference type="OrthoDB" id="10674632at2759"/>
<name>A0A5E4MLY4_9HEMI</name>
<keyword evidence="3" id="KW-1185">Reference proteome</keyword>
<proteinExistence type="predicted"/>
<reference evidence="2 3" key="1">
    <citation type="submission" date="2019-08" db="EMBL/GenBank/DDBJ databases">
        <authorList>
            <person name="Alioto T."/>
            <person name="Alioto T."/>
            <person name="Gomez Garrido J."/>
        </authorList>
    </citation>
    <scope>NUCLEOTIDE SEQUENCE [LARGE SCALE GENOMIC DNA]</scope>
</reference>
<evidence type="ECO:0000313" key="2">
    <source>
        <dbReference type="EMBL" id="VVC30877.1"/>
    </source>
</evidence>
<keyword evidence="1" id="KW-0732">Signal</keyword>
<dbReference type="Gene3D" id="3.20.20.80">
    <property type="entry name" value="Glycosidases"/>
    <property type="match status" value="1"/>
</dbReference>
<dbReference type="AlphaFoldDB" id="A0A5E4MLY4"/>
<gene>
    <name evidence="2" type="ORF">CINCED_3A017637</name>
</gene>
<accession>A0A5E4MLY4</accession>
<evidence type="ECO:0000313" key="3">
    <source>
        <dbReference type="Proteomes" id="UP000325440"/>
    </source>
</evidence>
<dbReference type="Proteomes" id="UP000325440">
    <property type="component" value="Unassembled WGS sequence"/>
</dbReference>
<protein>
    <submittedName>
        <fullName evidence="2">Uncharacterized protein</fullName>
    </submittedName>
</protein>
<feature type="signal peptide" evidence="1">
    <location>
        <begin position="1"/>
        <end position="22"/>
    </location>
</feature>
<dbReference type="EMBL" id="CABPRJ010000546">
    <property type="protein sequence ID" value="VVC30877.1"/>
    <property type="molecule type" value="Genomic_DNA"/>
</dbReference>
<evidence type="ECO:0000256" key="1">
    <source>
        <dbReference type="SAM" id="SignalP"/>
    </source>
</evidence>
<organism evidence="2 3">
    <name type="scientific">Cinara cedri</name>
    <dbReference type="NCBI Taxonomy" id="506608"/>
    <lineage>
        <taxon>Eukaryota</taxon>
        <taxon>Metazoa</taxon>
        <taxon>Ecdysozoa</taxon>
        <taxon>Arthropoda</taxon>
        <taxon>Hexapoda</taxon>
        <taxon>Insecta</taxon>
        <taxon>Pterygota</taxon>
        <taxon>Neoptera</taxon>
        <taxon>Paraneoptera</taxon>
        <taxon>Hemiptera</taxon>
        <taxon>Sternorrhyncha</taxon>
        <taxon>Aphidomorpha</taxon>
        <taxon>Aphidoidea</taxon>
        <taxon>Aphididae</taxon>
        <taxon>Lachninae</taxon>
        <taxon>Cinara</taxon>
    </lineage>
</organism>